<dbReference type="Gene3D" id="3.30.40.10">
    <property type="entry name" value="Zinc/RING finger domain, C3HC4 (zinc finger)"/>
    <property type="match status" value="2"/>
</dbReference>
<dbReference type="Proteomes" id="UP000215902">
    <property type="component" value="Unassembled WGS sequence"/>
</dbReference>
<dbReference type="SUPFAM" id="SSF50978">
    <property type="entry name" value="WD40 repeat-like"/>
    <property type="match status" value="1"/>
</dbReference>
<dbReference type="PROSITE" id="PS50082">
    <property type="entry name" value="WD_REPEATS_2"/>
    <property type="match status" value="1"/>
</dbReference>
<comment type="caution">
    <text evidence="10">The sequence shown here is derived from an EMBL/GenBank/DDBJ whole genome shotgun (WGS) entry which is preliminary data.</text>
</comment>
<dbReference type="OrthoDB" id="674604at2759"/>
<dbReference type="SMART" id="SM00320">
    <property type="entry name" value="WD40"/>
    <property type="match status" value="4"/>
</dbReference>
<dbReference type="SUPFAM" id="SSF57850">
    <property type="entry name" value="RING/U-box"/>
    <property type="match status" value="1"/>
</dbReference>
<dbReference type="GO" id="GO:0008270">
    <property type="term" value="F:zinc ion binding"/>
    <property type="evidence" value="ECO:0007669"/>
    <property type="project" value="UniProtKB-KW"/>
</dbReference>
<feature type="domain" description="RING-type" evidence="9">
    <location>
        <begin position="16"/>
        <end position="55"/>
    </location>
</feature>
<dbReference type="PANTHER" id="PTHR19848:SF8">
    <property type="entry name" value="F-BOX AND WD REPEAT DOMAIN CONTAINING 7"/>
    <property type="match status" value="1"/>
</dbReference>
<dbReference type="Gene3D" id="2.130.10.10">
    <property type="entry name" value="YVTN repeat-like/Quinoprotein amine dehydrogenase"/>
    <property type="match status" value="2"/>
</dbReference>
<accession>A0A267H7H1</accession>
<dbReference type="InterPro" id="IPR001680">
    <property type="entry name" value="WD40_rpt"/>
</dbReference>
<reference evidence="10 11" key="1">
    <citation type="submission" date="2017-06" db="EMBL/GenBank/DDBJ databases">
        <title>A platform for efficient transgenesis in Macrostomum lignano, a flatworm model organism for stem cell research.</title>
        <authorList>
            <person name="Berezikov E."/>
        </authorList>
    </citation>
    <scope>NUCLEOTIDE SEQUENCE [LARGE SCALE GENOMIC DNA]</scope>
    <source>
        <strain evidence="10">DV1</strain>
        <tissue evidence="10">Whole organism</tissue>
    </source>
</reference>
<name>A0A267H7H1_9PLAT</name>
<dbReference type="InterPro" id="IPR027370">
    <property type="entry name" value="Znf-RING_euk"/>
</dbReference>
<keyword evidence="4 6" id="KW-0863">Zinc-finger</keyword>
<dbReference type="PROSITE" id="PS00518">
    <property type="entry name" value="ZF_RING_1"/>
    <property type="match status" value="1"/>
</dbReference>
<dbReference type="CDD" id="cd16449">
    <property type="entry name" value="RING-HC"/>
    <property type="match status" value="1"/>
</dbReference>
<keyword evidence="11" id="KW-1185">Reference proteome</keyword>
<dbReference type="Pfam" id="PF13445">
    <property type="entry name" value="zf-RING_UBOX"/>
    <property type="match status" value="1"/>
</dbReference>
<evidence type="ECO:0000313" key="11">
    <source>
        <dbReference type="Proteomes" id="UP000215902"/>
    </source>
</evidence>
<dbReference type="InterPro" id="IPR019775">
    <property type="entry name" value="WD40_repeat_CS"/>
</dbReference>
<evidence type="ECO:0000256" key="2">
    <source>
        <dbReference type="ARBA" id="ARBA00022723"/>
    </source>
</evidence>
<dbReference type="PROSITE" id="PS00678">
    <property type="entry name" value="WD_REPEATS_1"/>
    <property type="match status" value="1"/>
</dbReference>
<dbReference type="SUPFAM" id="SSF49599">
    <property type="entry name" value="TRAF domain-like"/>
    <property type="match status" value="1"/>
</dbReference>
<dbReference type="PROSITE" id="PS50089">
    <property type="entry name" value="ZF_RING_2"/>
    <property type="match status" value="1"/>
</dbReference>
<proteinExistence type="predicted"/>
<feature type="compositionally biased region" description="Low complexity" evidence="8">
    <location>
        <begin position="379"/>
        <end position="407"/>
    </location>
</feature>
<feature type="compositionally biased region" description="Low complexity" evidence="8">
    <location>
        <begin position="358"/>
        <end position="368"/>
    </location>
</feature>
<evidence type="ECO:0000256" key="7">
    <source>
        <dbReference type="PROSITE-ProRule" id="PRU00221"/>
    </source>
</evidence>
<dbReference type="InterPro" id="IPR015943">
    <property type="entry name" value="WD40/YVTN_repeat-like_dom_sf"/>
</dbReference>
<feature type="repeat" description="WD" evidence="7">
    <location>
        <begin position="709"/>
        <end position="743"/>
    </location>
</feature>
<dbReference type="PROSITE" id="PS50294">
    <property type="entry name" value="WD_REPEATS_REGION"/>
    <property type="match status" value="1"/>
</dbReference>
<keyword evidence="1 7" id="KW-0853">WD repeat</keyword>
<dbReference type="InterPro" id="IPR036322">
    <property type="entry name" value="WD40_repeat_dom_sf"/>
</dbReference>
<dbReference type="SMART" id="SM00184">
    <property type="entry name" value="RING"/>
    <property type="match status" value="1"/>
</dbReference>
<evidence type="ECO:0000256" key="3">
    <source>
        <dbReference type="ARBA" id="ARBA00022737"/>
    </source>
</evidence>
<evidence type="ECO:0000313" key="10">
    <source>
        <dbReference type="EMBL" id="PAA94215.1"/>
    </source>
</evidence>
<sequence>MDPELFTSQVKSFLLCRICRNVLRNPVLNKKCGHSFCFNCLSKTDNEGYNACPEDPDSVPDADCVVPNRSREDGLNELHLRCLYRYAFERIITSNSNSMDATESATQTVSIDSLLPCLSRPLRWDEAGCDAEVTLGELNNHLSSCEHRWVACKDCGATVRAHAMEHHSRAECSAQLRGDFGLDFSGGSVQSSHTQPHGQSVFSDSIGDIHHRNGLDGDVGATDGAPVDTSTSAQTYLTRMSSQDASNKALTESYQGPTRDQLRTLLATQKRLEDATTSLSNRIGTLNEQIDARLKRVIERLAKLQEVQQRRNGPTNAGLVAAPVSLDGANSSRASSIRYGASHLAAAAAGKSNEMRVQEQQQQQPLQPRSGIRLVVMDPSSYSSSAASDSSSDSSSLQSGSSPQQQLAVSGNLANLQQQQQQQGPMETEWTLPFSLNCTGSFNGHSASIIHLAVDTTTSSSASRAANALYSFARNGEIRVWDTVGSRCFAQTVWTGDGPNDFITCATLTTIDSNLVSFHSPEFRDQQSLIVMANNRGSLARLSMAQTDCRPPKLLSSVSNAHSGCPVTALAAGCYANKWLLFTAGRTEVRVWRLPQLAPLQHVTNLERDIGAICLAPMSNGAGSSAADSSASRLVVACRNRICLFGVGEEPEVLRLVRMPKTVRFGLPHCLAASKRHVIVGSAKKGIWVLDANLKSQVACLGPANMPPVRSLACTANGKWLLSGQLDGTMRVWDLRTWRSVQQSQWHRETIDCLQLAGNTAYSGSADATIKVYKYTNQKLAPICQQLHHAPFFG</sequence>
<evidence type="ECO:0000256" key="5">
    <source>
        <dbReference type="ARBA" id="ARBA00022833"/>
    </source>
</evidence>
<dbReference type="PANTHER" id="PTHR19848">
    <property type="entry name" value="WD40 REPEAT PROTEIN"/>
    <property type="match status" value="1"/>
</dbReference>
<dbReference type="InterPro" id="IPR001841">
    <property type="entry name" value="Znf_RING"/>
</dbReference>
<dbReference type="InterPro" id="IPR013083">
    <property type="entry name" value="Znf_RING/FYVE/PHD"/>
</dbReference>
<evidence type="ECO:0000259" key="9">
    <source>
        <dbReference type="PROSITE" id="PS50089"/>
    </source>
</evidence>
<evidence type="ECO:0000256" key="4">
    <source>
        <dbReference type="ARBA" id="ARBA00022771"/>
    </source>
</evidence>
<dbReference type="EMBL" id="NIVC01000013">
    <property type="protein sequence ID" value="PAA94215.1"/>
    <property type="molecule type" value="Genomic_DNA"/>
</dbReference>
<organism evidence="10 11">
    <name type="scientific">Macrostomum lignano</name>
    <dbReference type="NCBI Taxonomy" id="282301"/>
    <lineage>
        <taxon>Eukaryota</taxon>
        <taxon>Metazoa</taxon>
        <taxon>Spiralia</taxon>
        <taxon>Lophotrochozoa</taxon>
        <taxon>Platyhelminthes</taxon>
        <taxon>Rhabditophora</taxon>
        <taxon>Macrostomorpha</taxon>
        <taxon>Macrostomida</taxon>
        <taxon>Macrostomidae</taxon>
        <taxon>Macrostomum</taxon>
    </lineage>
</organism>
<keyword evidence="3" id="KW-0677">Repeat</keyword>
<dbReference type="AlphaFoldDB" id="A0A267H7H1"/>
<keyword evidence="5" id="KW-0862">Zinc</keyword>
<evidence type="ECO:0000256" key="6">
    <source>
        <dbReference type="PROSITE-ProRule" id="PRU00175"/>
    </source>
</evidence>
<feature type="region of interest" description="Disordered" evidence="8">
    <location>
        <begin position="350"/>
        <end position="409"/>
    </location>
</feature>
<gene>
    <name evidence="10" type="ORF">BOX15_Mlig011599g2</name>
</gene>
<dbReference type="Pfam" id="PF00400">
    <property type="entry name" value="WD40"/>
    <property type="match status" value="1"/>
</dbReference>
<evidence type="ECO:0000256" key="8">
    <source>
        <dbReference type="SAM" id="MobiDB-lite"/>
    </source>
</evidence>
<dbReference type="STRING" id="282301.A0A267H7H1"/>
<evidence type="ECO:0000256" key="1">
    <source>
        <dbReference type="ARBA" id="ARBA00022574"/>
    </source>
</evidence>
<keyword evidence="2" id="KW-0479">Metal-binding</keyword>
<dbReference type="InterPro" id="IPR017907">
    <property type="entry name" value="Znf_RING_CS"/>
</dbReference>
<protein>
    <recommendedName>
        <fullName evidence="9">RING-type domain-containing protein</fullName>
    </recommendedName>
</protein>